<dbReference type="GO" id="GO:0043565">
    <property type="term" value="F:sequence-specific DNA binding"/>
    <property type="evidence" value="ECO:0007669"/>
    <property type="project" value="TreeGrafter"/>
</dbReference>
<feature type="domain" description="HTH lysR-type" evidence="5">
    <location>
        <begin position="2"/>
        <end position="59"/>
    </location>
</feature>
<dbReference type="EMBL" id="CP056030">
    <property type="protein sequence ID" value="QKZ04379.1"/>
    <property type="molecule type" value="Genomic_DNA"/>
</dbReference>
<dbReference type="PANTHER" id="PTHR30537:SF3">
    <property type="entry name" value="TRANSCRIPTIONAL REGULATORY PROTEIN"/>
    <property type="match status" value="1"/>
</dbReference>
<dbReference type="CDD" id="cd05466">
    <property type="entry name" value="PBP2_LTTR_substrate"/>
    <property type="match status" value="1"/>
</dbReference>
<dbReference type="GO" id="GO:0006351">
    <property type="term" value="P:DNA-templated transcription"/>
    <property type="evidence" value="ECO:0007669"/>
    <property type="project" value="TreeGrafter"/>
</dbReference>
<protein>
    <submittedName>
        <fullName evidence="6">LysR family transcriptional regulator</fullName>
    </submittedName>
</protein>
<evidence type="ECO:0000313" key="7">
    <source>
        <dbReference type="Proteomes" id="UP000509568"/>
    </source>
</evidence>
<evidence type="ECO:0000313" key="6">
    <source>
        <dbReference type="EMBL" id="QKZ04379.1"/>
    </source>
</evidence>
<reference evidence="6 7" key="1">
    <citation type="submission" date="2020-06" db="EMBL/GenBank/DDBJ databases">
        <title>Pseudomonas eucalypticola sp. nov., an endophyte of Eucalyptus dunnii leaves with biocontrol ability of eucalyptus leaf blight.</title>
        <authorList>
            <person name="Liu Y."/>
            <person name="Song Z."/>
            <person name="Zeng H."/>
            <person name="Lu M."/>
            <person name="Wang X."/>
            <person name="Lian X."/>
            <person name="Zhang Q."/>
        </authorList>
    </citation>
    <scope>NUCLEOTIDE SEQUENCE [LARGE SCALE GENOMIC DNA]</scope>
    <source>
        <strain evidence="6 7">NP-1</strain>
    </source>
</reference>
<comment type="similarity">
    <text evidence="1">Belongs to the LysR transcriptional regulatory family.</text>
</comment>
<dbReference type="Gene3D" id="1.10.10.10">
    <property type="entry name" value="Winged helix-like DNA-binding domain superfamily/Winged helix DNA-binding domain"/>
    <property type="match status" value="1"/>
</dbReference>
<dbReference type="Pfam" id="PF03466">
    <property type="entry name" value="LysR_substrate"/>
    <property type="match status" value="1"/>
</dbReference>
<dbReference type="KEGG" id="pez:HWQ56_11500"/>
<evidence type="ECO:0000256" key="4">
    <source>
        <dbReference type="ARBA" id="ARBA00023163"/>
    </source>
</evidence>
<evidence type="ECO:0000259" key="5">
    <source>
        <dbReference type="PROSITE" id="PS50931"/>
    </source>
</evidence>
<dbReference type="RefSeq" id="WP_176570554.1">
    <property type="nucleotide sequence ID" value="NZ_CP056030.1"/>
</dbReference>
<organism evidence="6 7">
    <name type="scientific">Pseudomonas eucalypticola</name>
    <dbReference type="NCBI Taxonomy" id="2599595"/>
    <lineage>
        <taxon>Bacteria</taxon>
        <taxon>Pseudomonadati</taxon>
        <taxon>Pseudomonadota</taxon>
        <taxon>Gammaproteobacteria</taxon>
        <taxon>Pseudomonadales</taxon>
        <taxon>Pseudomonadaceae</taxon>
        <taxon>Pseudomonas</taxon>
    </lineage>
</organism>
<dbReference type="AlphaFoldDB" id="A0A7D5D678"/>
<dbReference type="Gene3D" id="3.40.190.290">
    <property type="match status" value="1"/>
</dbReference>
<dbReference type="InterPro" id="IPR036390">
    <property type="entry name" value="WH_DNA-bd_sf"/>
</dbReference>
<dbReference type="InterPro" id="IPR005119">
    <property type="entry name" value="LysR_subst-bd"/>
</dbReference>
<accession>A0A7D5D678</accession>
<dbReference type="SUPFAM" id="SSF46785">
    <property type="entry name" value="Winged helix' DNA-binding domain"/>
    <property type="match status" value="1"/>
</dbReference>
<dbReference type="Proteomes" id="UP000509568">
    <property type="component" value="Chromosome"/>
</dbReference>
<dbReference type="SUPFAM" id="SSF53850">
    <property type="entry name" value="Periplasmic binding protein-like II"/>
    <property type="match status" value="1"/>
</dbReference>
<proteinExistence type="inferred from homology"/>
<dbReference type="InterPro" id="IPR036388">
    <property type="entry name" value="WH-like_DNA-bd_sf"/>
</dbReference>
<dbReference type="PROSITE" id="PS50931">
    <property type="entry name" value="HTH_LYSR"/>
    <property type="match status" value="1"/>
</dbReference>
<name>A0A7D5D678_9PSED</name>
<keyword evidence="4" id="KW-0804">Transcription</keyword>
<evidence type="ECO:0000256" key="2">
    <source>
        <dbReference type="ARBA" id="ARBA00023015"/>
    </source>
</evidence>
<dbReference type="InterPro" id="IPR000847">
    <property type="entry name" value="LysR_HTH_N"/>
</dbReference>
<keyword evidence="2" id="KW-0805">Transcription regulation</keyword>
<keyword evidence="7" id="KW-1185">Reference proteome</keyword>
<keyword evidence="3" id="KW-0238">DNA-binding</keyword>
<evidence type="ECO:0000256" key="1">
    <source>
        <dbReference type="ARBA" id="ARBA00009437"/>
    </source>
</evidence>
<dbReference type="GO" id="GO:0003700">
    <property type="term" value="F:DNA-binding transcription factor activity"/>
    <property type="evidence" value="ECO:0007669"/>
    <property type="project" value="InterPro"/>
</dbReference>
<sequence length="286" mass="31536">MFDWENLRFFLAVAQAGTLSGAARALKVDHATVSRRLSALEAQLQVRLVDRLPRACLLTAVGEQVFKLAGDMEASAFAVQRTVRAEQSPTAGHVTISAPPVLASNFLAGRVGAFRQRYPHVQLSIAGQTQSVSLGRREADIAVRLYRPTELESVIRKVGNMPCALYASLGYEYADVPARWAFIAYESQWADREHQKWLVRVAAGRPIACGLSDITTQHAAARAGVGVAGLPVFMGDNDPQLRRLPWEGEAFCPEIWLVVHQDLRHSALLRAVMEFLVEVFAEQFEA</sequence>
<dbReference type="InterPro" id="IPR058163">
    <property type="entry name" value="LysR-type_TF_proteobact-type"/>
</dbReference>
<dbReference type="Pfam" id="PF00126">
    <property type="entry name" value="HTH_1"/>
    <property type="match status" value="1"/>
</dbReference>
<gene>
    <name evidence="6" type="ORF">HWQ56_11500</name>
</gene>
<evidence type="ECO:0000256" key="3">
    <source>
        <dbReference type="ARBA" id="ARBA00023125"/>
    </source>
</evidence>
<dbReference type="PANTHER" id="PTHR30537">
    <property type="entry name" value="HTH-TYPE TRANSCRIPTIONAL REGULATOR"/>
    <property type="match status" value="1"/>
</dbReference>